<dbReference type="GeneID" id="75104935"/>
<sequence length="255" mass="29434">MKHSKKIIFSSVLGSIAVFSTSVALISKSCPSAPETKPEEKIKYQEKLGLKIADKTTKKEEETHHFVHEAKEAKTLEDIKNVLTKFNIAFDFSGIPEGATYKVADSTHDHADQGMVHLDITQTINGRETTERFEIIGFEIEKVPEHIKIGGYTLATKAKKEWKKTVRETAEELKTYKDKSFKELLTFLKQIVEIKEPESEEEKKLQFKFDLEHLHIHAHHEGEGEIIFEKTFVFNKDKPTETTELKEKYRIHHLK</sequence>
<proteinExistence type="predicted"/>
<protein>
    <recommendedName>
        <fullName evidence="4">Lipoprotein</fullName>
    </recommendedName>
</protein>
<name>A0A9Q9F481_9BACT</name>
<accession>A0A9Q9F481</accession>
<keyword evidence="1" id="KW-0732">Signal</keyword>
<evidence type="ECO:0008006" key="4">
    <source>
        <dbReference type="Google" id="ProtNLM"/>
    </source>
</evidence>
<reference evidence="2" key="1">
    <citation type="submission" date="2022-07" db="EMBL/GenBank/DDBJ databases">
        <title>Complete genome of Mycoplasma hyosynoviae B1.</title>
        <authorList>
            <person name="Spergser J."/>
        </authorList>
    </citation>
    <scope>NUCLEOTIDE SEQUENCE</scope>
    <source>
        <strain evidence="2">B1</strain>
    </source>
</reference>
<evidence type="ECO:0000256" key="1">
    <source>
        <dbReference type="SAM" id="SignalP"/>
    </source>
</evidence>
<dbReference type="EMBL" id="CP101127">
    <property type="protein sequence ID" value="UTO26023.1"/>
    <property type="molecule type" value="Genomic_DNA"/>
</dbReference>
<feature type="chain" id="PRO_5040405571" description="Lipoprotein" evidence="1">
    <location>
        <begin position="25"/>
        <end position="255"/>
    </location>
</feature>
<evidence type="ECO:0000313" key="3">
    <source>
        <dbReference type="Proteomes" id="UP001059349"/>
    </source>
</evidence>
<dbReference type="AlphaFoldDB" id="A0A9Q9F481"/>
<organism evidence="2 3">
    <name type="scientific">Metamycoplasma hyosynoviae</name>
    <dbReference type="NCBI Taxonomy" id="29559"/>
    <lineage>
        <taxon>Bacteria</taxon>
        <taxon>Bacillati</taxon>
        <taxon>Mycoplasmatota</taxon>
        <taxon>Mycoplasmoidales</taxon>
        <taxon>Metamycoplasmataceae</taxon>
        <taxon>Metamycoplasma</taxon>
    </lineage>
</organism>
<dbReference type="Proteomes" id="UP001059349">
    <property type="component" value="Chromosome"/>
</dbReference>
<dbReference type="RefSeq" id="WP_254735378.1">
    <property type="nucleotide sequence ID" value="NZ_CP101127.1"/>
</dbReference>
<feature type="signal peptide" evidence="1">
    <location>
        <begin position="1"/>
        <end position="24"/>
    </location>
</feature>
<evidence type="ECO:0000313" key="2">
    <source>
        <dbReference type="EMBL" id="UTO26023.1"/>
    </source>
</evidence>
<gene>
    <name evidence="2" type="ORF">NMG93_00440</name>
</gene>